<feature type="region of interest" description="Disordered" evidence="1">
    <location>
        <begin position="43"/>
        <end position="69"/>
    </location>
</feature>
<gene>
    <name evidence="2" type="ORF">GMARGA_LOCUS18383</name>
</gene>
<evidence type="ECO:0000313" key="2">
    <source>
        <dbReference type="EMBL" id="CAG8769689.1"/>
    </source>
</evidence>
<name>A0ABN7VGA5_GIGMA</name>
<comment type="caution">
    <text evidence="2">The sequence shown here is derived from an EMBL/GenBank/DDBJ whole genome shotgun (WGS) entry which is preliminary data.</text>
</comment>
<evidence type="ECO:0000256" key="1">
    <source>
        <dbReference type="SAM" id="MobiDB-lite"/>
    </source>
</evidence>
<accession>A0ABN7VGA5</accession>
<evidence type="ECO:0000313" key="3">
    <source>
        <dbReference type="Proteomes" id="UP000789901"/>
    </source>
</evidence>
<keyword evidence="3" id="KW-1185">Reference proteome</keyword>
<organism evidence="2 3">
    <name type="scientific">Gigaspora margarita</name>
    <dbReference type="NCBI Taxonomy" id="4874"/>
    <lineage>
        <taxon>Eukaryota</taxon>
        <taxon>Fungi</taxon>
        <taxon>Fungi incertae sedis</taxon>
        <taxon>Mucoromycota</taxon>
        <taxon>Glomeromycotina</taxon>
        <taxon>Glomeromycetes</taxon>
        <taxon>Diversisporales</taxon>
        <taxon>Gigasporaceae</taxon>
        <taxon>Gigaspora</taxon>
    </lineage>
</organism>
<reference evidence="2 3" key="1">
    <citation type="submission" date="2021-06" db="EMBL/GenBank/DDBJ databases">
        <authorList>
            <person name="Kallberg Y."/>
            <person name="Tangrot J."/>
            <person name="Rosling A."/>
        </authorList>
    </citation>
    <scope>NUCLEOTIDE SEQUENCE [LARGE SCALE GENOMIC DNA]</scope>
    <source>
        <strain evidence="2 3">120-4 pot B 10/14</strain>
    </source>
</reference>
<dbReference type="EMBL" id="CAJVQB010014632">
    <property type="protein sequence ID" value="CAG8769689.1"/>
    <property type="molecule type" value="Genomic_DNA"/>
</dbReference>
<dbReference type="Proteomes" id="UP000789901">
    <property type="component" value="Unassembled WGS sequence"/>
</dbReference>
<sequence>NIIRDKFSKSLLANVKKARSNKINNSLQRETLLHASTSSNIYSVNHESRGNRRGCRGCGHSGSNSNDRM</sequence>
<feature type="non-terminal residue" evidence="2">
    <location>
        <position position="1"/>
    </location>
</feature>
<protein>
    <submittedName>
        <fullName evidence="2">24282_t:CDS:1</fullName>
    </submittedName>
</protein>
<proteinExistence type="predicted"/>